<protein>
    <submittedName>
        <fullName evidence="4">MucBP domain-containing protein</fullName>
    </submittedName>
</protein>
<comment type="caution">
    <text evidence="4">The sequence shown here is derived from an EMBL/GenBank/DDBJ whole genome shotgun (WGS) entry which is preliminary data.</text>
</comment>
<feature type="domain" description="MucBP" evidence="3">
    <location>
        <begin position="328"/>
        <end position="386"/>
    </location>
</feature>
<feature type="region of interest" description="Disordered" evidence="2">
    <location>
        <begin position="1"/>
        <end position="116"/>
    </location>
</feature>
<feature type="compositionally biased region" description="Polar residues" evidence="2">
    <location>
        <begin position="1115"/>
        <end position="1124"/>
    </location>
</feature>
<dbReference type="Gene3D" id="3.10.20.320">
    <property type="entry name" value="Putative peptidoglycan bound protein (lpxtg motif)"/>
    <property type="match status" value="5"/>
</dbReference>
<feature type="domain" description="MucBP" evidence="3">
    <location>
        <begin position="748"/>
        <end position="798"/>
    </location>
</feature>
<feature type="domain" description="MucBP" evidence="3">
    <location>
        <begin position="258"/>
        <end position="321"/>
    </location>
</feature>
<evidence type="ECO:0000259" key="3">
    <source>
        <dbReference type="Pfam" id="PF06458"/>
    </source>
</evidence>
<dbReference type="InterPro" id="IPR009459">
    <property type="entry name" value="MucBP_dom"/>
</dbReference>
<dbReference type="AlphaFoldDB" id="A0AAW8WJW9"/>
<name>A0AAW8WJW9_9LACO</name>
<feature type="compositionally biased region" description="Basic and acidic residues" evidence="2">
    <location>
        <begin position="8"/>
        <end position="21"/>
    </location>
</feature>
<feature type="compositionally biased region" description="Polar residues" evidence="2">
    <location>
        <begin position="1072"/>
        <end position="1091"/>
    </location>
</feature>
<proteinExistence type="predicted"/>
<reference evidence="4" key="1">
    <citation type="submission" date="2023-08" db="EMBL/GenBank/DDBJ databases">
        <title>Lactobacillus from the Female Urinary Tract.</title>
        <authorList>
            <person name="Stegman N."/>
            <person name="Jackson B."/>
            <person name="Steiling M."/>
            <person name="Sedano C."/>
            <person name="Wolfe A."/>
            <person name="Putonti C."/>
        </authorList>
    </citation>
    <scope>NUCLEOTIDE SEQUENCE</scope>
    <source>
        <strain evidence="4">UMB5661</strain>
    </source>
</reference>
<accession>A0AAW8WJW9</accession>
<feature type="region of interest" description="Disordered" evidence="2">
    <location>
        <begin position="1020"/>
        <end position="1053"/>
    </location>
</feature>
<feature type="domain" description="MucBP" evidence="3">
    <location>
        <begin position="600"/>
        <end position="661"/>
    </location>
</feature>
<feature type="region of interest" description="Disordered" evidence="2">
    <location>
        <begin position="1067"/>
        <end position="1150"/>
    </location>
</feature>
<feature type="compositionally biased region" description="Basic and acidic residues" evidence="2">
    <location>
        <begin position="82"/>
        <end position="91"/>
    </location>
</feature>
<feature type="compositionally biased region" description="Polar residues" evidence="2">
    <location>
        <begin position="44"/>
        <end position="60"/>
    </location>
</feature>
<feature type="domain" description="MucBP" evidence="3">
    <location>
        <begin position="940"/>
        <end position="999"/>
    </location>
</feature>
<evidence type="ECO:0000256" key="1">
    <source>
        <dbReference type="ARBA" id="ARBA00022737"/>
    </source>
</evidence>
<dbReference type="RefSeq" id="WP_224061677.1">
    <property type="nucleotide sequence ID" value="NZ_CP083391.1"/>
</dbReference>
<evidence type="ECO:0000256" key="2">
    <source>
        <dbReference type="SAM" id="MobiDB-lite"/>
    </source>
</evidence>
<dbReference type="EMBL" id="JAVTXN010000015">
    <property type="protein sequence ID" value="MDT9609350.1"/>
    <property type="molecule type" value="Genomic_DNA"/>
</dbReference>
<organism evidence="4 5">
    <name type="scientific">Lactobacillus crispatus</name>
    <dbReference type="NCBI Taxonomy" id="47770"/>
    <lineage>
        <taxon>Bacteria</taxon>
        <taxon>Bacillati</taxon>
        <taxon>Bacillota</taxon>
        <taxon>Bacilli</taxon>
        <taxon>Lactobacillales</taxon>
        <taxon>Lactobacillaceae</taxon>
        <taxon>Lactobacillus</taxon>
    </lineage>
</organism>
<dbReference type="Pfam" id="PF06458">
    <property type="entry name" value="MucBP"/>
    <property type="match status" value="7"/>
</dbReference>
<feature type="domain" description="MucBP" evidence="3">
    <location>
        <begin position="530"/>
        <end position="594"/>
    </location>
</feature>
<feature type="compositionally biased region" description="Polar residues" evidence="2">
    <location>
        <begin position="68"/>
        <end position="79"/>
    </location>
</feature>
<sequence>MSVFTDLFGKKKDEKTVKENAGHQTVMPNVADNNTGSDVEASENKQNTAANEDSGATSPNAKEETENKNTSAEDNQSLKRNSRNDEKKEIKLGSMTFEDDPDGNGELIEKSHKPLPKPDKVSKPIIVKFLSQGKKINNDFVFTGKVGEPLTKEKLPDIPGYKLPDDLKINRKLTEKEQHLNLNYLPDTVDYTIMPVTEGNQVINPKLAKKFKGVVGQDIHQVVMPKIKGYYLYTSRTYQVPQDGGEVKVVYGASRLAIHVTCVNNKHESLNDFYLHGKTGETYTIKKDQHKFKGYELDLEKSDKLTGEYKPETTSLTLTYKPISTTLEVSFFDESGNQVHKPLTYQGHFREPYYIKLPTIDGFELSSSPEVLNGIYTQAHEKVALRFKRATKTFHVKRWFDKIHGQSAGDDLIISGIVGNLYDEPVPVIDGFVPDKKRIKGRFNAMNNPTINVVYSKIKCTVKLLLEDEAGRLLPNIKATLVQNGDWGDSYKFILPSVDGFTQTQKQITGKFRVPNETREIHYQPKQVSLTVNYLNSQTHKPIPHYDTERTKELAGSTYSTDPLNIDGFLLREIPKNASGVVGSKPIVVNFNYEPMKASIIFHYNDTTFNTLRPDDKLTGYFGQHYDFKPKQLDGFKFLEANGKLKGTFTAGRLDVDLTYQPQKVEFDLIPTNQYGHQINKYYNQHITGLAKQTFSVRMPDIPGFSLAKHVINGHINAKYDKKIFPINYQPEKQKVIIHTLIKGGNRDGQQPYKDDVLSGATAEKFEYSIKPKTGYHTKDRTIKGVFSATTQDITVIYAVDTENYTINFIDKNKKVVGTVPEHEGYYGEGIDVNSQIPNGYYLPAGQTDAKLRLNGAGHYNITVIPKTITITLVAQTEDNQDLTKSREIIGAFKEPQTVEVPQVDGYQPIHGNKIDLSFDLAKGTHETIPIKYAPEERSITVRFISVQGEEIHKPIVKKGHYNESWTVQAVKIDNYSVVDSAIKRGVFGLNNASTAFVYRAGSDEFSAATASLQDILGEQQSQEKQENTDRAVITNDSPKDEEVAVKPSNNNSVSAAEAKLNYHRDMIPNAKPNSTDNNIDSLINQSQPSNKGAKELQDFMNQNAKSKVPEVNRPETSAQSNETQQDHEKSGTGQPANLLNKFYKENNKD</sequence>
<feature type="domain" description="MucBP" evidence="3">
    <location>
        <begin position="124"/>
        <end position="184"/>
    </location>
</feature>
<evidence type="ECO:0000313" key="4">
    <source>
        <dbReference type="EMBL" id="MDT9609350.1"/>
    </source>
</evidence>
<gene>
    <name evidence="4" type="ORF">RON39_04300</name>
</gene>
<evidence type="ECO:0000313" key="5">
    <source>
        <dbReference type="Proteomes" id="UP001253287"/>
    </source>
</evidence>
<dbReference type="Proteomes" id="UP001253287">
    <property type="component" value="Unassembled WGS sequence"/>
</dbReference>
<feature type="compositionally biased region" description="Basic and acidic residues" evidence="2">
    <location>
        <begin position="107"/>
        <end position="116"/>
    </location>
</feature>
<feature type="compositionally biased region" description="Polar residues" evidence="2">
    <location>
        <begin position="22"/>
        <end position="37"/>
    </location>
</feature>
<keyword evidence="1" id="KW-0677">Repeat</keyword>